<sequence length="169" mass="18832">MSSQNAAARTSRRNLREKTRENFRKLRSENRTKINKSMGTAYYALREVRSTARQTLANVKSAVENISNKCFQGGRNRTKYRLPPGPYSPLGCQTPVKMYSPFGIETPSPATPRHRAAGQRVSKTCALGTPARKLREDLKEIEAGIGELNAVADKIAKRPAKRLVNKSKS</sequence>
<evidence type="ECO:0000313" key="2">
    <source>
        <dbReference type="EMBL" id="KAH9377085.1"/>
    </source>
</evidence>
<dbReference type="VEuPathDB" id="VectorBase:HLOH_040146"/>
<evidence type="ECO:0000313" key="3">
    <source>
        <dbReference type="Proteomes" id="UP000821853"/>
    </source>
</evidence>
<reference evidence="2 3" key="1">
    <citation type="journal article" date="2020" name="Cell">
        <title>Large-Scale Comparative Analyses of Tick Genomes Elucidate Their Genetic Diversity and Vector Capacities.</title>
        <authorList>
            <consortium name="Tick Genome and Microbiome Consortium (TIGMIC)"/>
            <person name="Jia N."/>
            <person name="Wang J."/>
            <person name="Shi W."/>
            <person name="Du L."/>
            <person name="Sun Y."/>
            <person name="Zhan W."/>
            <person name="Jiang J.F."/>
            <person name="Wang Q."/>
            <person name="Zhang B."/>
            <person name="Ji P."/>
            <person name="Bell-Sakyi L."/>
            <person name="Cui X.M."/>
            <person name="Yuan T.T."/>
            <person name="Jiang B.G."/>
            <person name="Yang W.F."/>
            <person name="Lam T.T."/>
            <person name="Chang Q.C."/>
            <person name="Ding S.J."/>
            <person name="Wang X.J."/>
            <person name="Zhu J.G."/>
            <person name="Ruan X.D."/>
            <person name="Zhao L."/>
            <person name="Wei J.T."/>
            <person name="Ye R.Z."/>
            <person name="Que T.C."/>
            <person name="Du C.H."/>
            <person name="Zhou Y.H."/>
            <person name="Cheng J.X."/>
            <person name="Dai P.F."/>
            <person name="Guo W.B."/>
            <person name="Han X.H."/>
            <person name="Huang E.J."/>
            <person name="Li L.F."/>
            <person name="Wei W."/>
            <person name="Gao Y.C."/>
            <person name="Liu J.Z."/>
            <person name="Shao H.Z."/>
            <person name="Wang X."/>
            <person name="Wang C.C."/>
            <person name="Yang T.C."/>
            <person name="Huo Q.B."/>
            <person name="Li W."/>
            <person name="Chen H.Y."/>
            <person name="Chen S.E."/>
            <person name="Zhou L.G."/>
            <person name="Ni X.B."/>
            <person name="Tian J.H."/>
            <person name="Sheng Y."/>
            <person name="Liu T."/>
            <person name="Pan Y.S."/>
            <person name="Xia L.Y."/>
            <person name="Li J."/>
            <person name="Zhao F."/>
            <person name="Cao W.C."/>
        </authorList>
    </citation>
    <scope>NUCLEOTIDE SEQUENCE [LARGE SCALE GENOMIC DNA]</scope>
    <source>
        <strain evidence="2">HaeL-2018</strain>
    </source>
</reference>
<feature type="compositionally biased region" description="Basic and acidic residues" evidence="1">
    <location>
        <begin position="14"/>
        <end position="26"/>
    </location>
</feature>
<protein>
    <submittedName>
        <fullName evidence="2">Uncharacterized protein</fullName>
    </submittedName>
</protein>
<comment type="caution">
    <text evidence="2">The sequence shown here is derived from an EMBL/GenBank/DDBJ whole genome shotgun (WGS) entry which is preliminary data.</text>
</comment>
<keyword evidence="3" id="KW-1185">Reference proteome</keyword>
<name>A0A9J6GN94_HAELO</name>
<dbReference type="OrthoDB" id="75343at2759"/>
<dbReference type="Proteomes" id="UP000821853">
    <property type="component" value="Unassembled WGS sequence"/>
</dbReference>
<proteinExistence type="predicted"/>
<organism evidence="2 3">
    <name type="scientific">Haemaphysalis longicornis</name>
    <name type="common">Bush tick</name>
    <dbReference type="NCBI Taxonomy" id="44386"/>
    <lineage>
        <taxon>Eukaryota</taxon>
        <taxon>Metazoa</taxon>
        <taxon>Ecdysozoa</taxon>
        <taxon>Arthropoda</taxon>
        <taxon>Chelicerata</taxon>
        <taxon>Arachnida</taxon>
        <taxon>Acari</taxon>
        <taxon>Parasitiformes</taxon>
        <taxon>Ixodida</taxon>
        <taxon>Ixodoidea</taxon>
        <taxon>Ixodidae</taxon>
        <taxon>Haemaphysalinae</taxon>
        <taxon>Haemaphysalis</taxon>
    </lineage>
</organism>
<feature type="region of interest" description="Disordered" evidence="1">
    <location>
        <begin position="1"/>
        <end position="26"/>
    </location>
</feature>
<evidence type="ECO:0000256" key="1">
    <source>
        <dbReference type="SAM" id="MobiDB-lite"/>
    </source>
</evidence>
<gene>
    <name evidence="2" type="ORF">HPB48_001781</name>
</gene>
<dbReference type="AlphaFoldDB" id="A0A9J6GN94"/>
<dbReference type="EMBL" id="JABSTR010000008">
    <property type="protein sequence ID" value="KAH9377085.1"/>
    <property type="molecule type" value="Genomic_DNA"/>
</dbReference>
<dbReference type="OMA" id="LHCQTPV"/>
<accession>A0A9J6GN94</accession>